<dbReference type="PANTHER" id="PTHR11537:SF252">
    <property type="entry name" value="POTASSIUM VOLTAGE-GATED CHANNEL PROTEIN SHAW"/>
    <property type="match status" value="1"/>
</dbReference>
<dbReference type="Gene3D" id="1.10.287.70">
    <property type="match status" value="1"/>
</dbReference>
<dbReference type="PRINTS" id="PR00169">
    <property type="entry name" value="KCHANNEL"/>
</dbReference>
<comment type="caution">
    <text evidence="12">The sequence shown here is derived from an EMBL/GenBank/DDBJ whole genome shotgun (WGS) entry which is preliminary data.</text>
</comment>
<name>A0ABN8NTQ1_9CNID</name>
<feature type="transmembrane region" description="Helical" evidence="9">
    <location>
        <begin position="249"/>
        <end position="269"/>
    </location>
</feature>
<gene>
    <name evidence="12" type="ORF">PLOB_00027787</name>
</gene>
<keyword evidence="3 9" id="KW-0812">Transmembrane</keyword>
<protein>
    <recommendedName>
        <fullName evidence="11">Potassium channel domain-containing protein</fullName>
    </recommendedName>
</protein>
<evidence type="ECO:0000313" key="12">
    <source>
        <dbReference type="EMBL" id="CAH3120194.1"/>
    </source>
</evidence>
<evidence type="ECO:0000256" key="3">
    <source>
        <dbReference type="ARBA" id="ARBA00022692"/>
    </source>
</evidence>
<keyword evidence="13" id="KW-1185">Reference proteome</keyword>
<evidence type="ECO:0000256" key="10">
    <source>
        <dbReference type="SAM" id="SignalP"/>
    </source>
</evidence>
<accession>A0ABN8NTQ1</accession>
<keyword evidence="4 9" id="KW-1133">Transmembrane helix</keyword>
<feature type="chain" id="PRO_5046612352" description="Potassium channel domain-containing protein" evidence="10">
    <location>
        <begin position="20"/>
        <end position="558"/>
    </location>
</feature>
<evidence type="ECO:0000259" key="11">
    <source>
        <dbReference type="Pfam" id="PF07885"/>
    </source>
</evidence>
<dbReference type="SUPFAM" id="SSF53850">
    <property type="entry name" value="Periplasmic binding protein-like II"/>
    <property type="match status" value="1"/>
</dbReference>
<feature type="region of interest" description="Disordered" evidence="8">
    <location>
        <begin position="522"/>
        <end position="545"/>
    </location>
</feature>
<dbReference type="EMBL" id="CALNXK010000034">
    <property type="protein sequence ID" value="CAH3120194.1"/>
    <property type="molecule type" value="Genomic_DNA"/>
</dbReference>
<keyword evidence="2" id="KW-0813">Transport</keyword>
<evidence type="ECO:0000256" key="4">
    <source>
        <dbReference type="ARBA" id="ARBA00022989"/>
    </source>
</evidence>
<keyword evidence="5" id="KW-0406">Ion transport</keyword>
<keyword evidence="7" id="KW-0407">Ion channel</keyword>
<reference evidence="12 13" key="1">
    <citation type="submission" date="2022-05" db="EMBL/GenBank/DDBJ databases">
        <authorList>
            <consortium name="Genoscope - CEA"/>
            <person name="William W."/>
        </authorList>
    </citation>
    <scope>NUCLEOTIDE SEQUENCE [LARGE SCALE GENOMIC DNA]</scope>
</reference>
<dbReference type="InterPro" id="IPR028325">
    <property type="entry name" value="VG_K_chnl"/>
</dbReference>
<dbReference type="PANTHER" id="PTHR11537">
    <property type="entry name" value="VOLTAGE-GATED POTASSIUM CHANNEL"/>
    <property type="match status" value="1"/>
</dbReference>
<keyword evidence="6 9" id="KW-0472">Membrane</keyword>
<organism evidence="12 13">
    <name type="scientific">Porites lobata</name>
    <dbReference type="NCBI Taxonomy" id="104759"/>
    <lineage>
        <taxon>Eukaryota</taxon>
        <taxon>Metazoa</taxon>
        <taxon>Cnidaria</taxon>
        <taxon>Anthozoa</taxon>
        <taxon>Hexacorallia</taxon>
        <taxon>Scleractinia</taxon>
        <taxon>Fungiina</taxon>
        <taxon>Poritidae</taxon>
        <taxon>Porites</taxon>
    </lineage>
</organism>
<evidence type="ECO:0000256" key="7">
    <source>
        <dbReference type="ARBA" id="ARBA00023303"/>
    </source>
</evidence>
<dbReference type="Pfam" id="PF07885">
    <property type="entry name" value="Ion_trans_2"/>
    <property type="match status" value="1"/>
</dbReference>
<evidence type="ECO:0000256" key="5">
    <source>
        <dbReference type="ARBA" id="ARBA00023065"/>
    </source>
</evidence>
<keyword evidence="10" id="KW-0732">Signal</keyword>
<feature type="transmembrane region" description="Helical" evidence="9">
    <location>
        <begin position="432"/>
        <end position="454"/>
    </location>
</feature>
<evidence type="ECO:0000313" key="13">
    <source>
        <dbReference type="Proteomes" id="UP001159405"/>
    </source>
</evidence>
<comment type="subcellular location">
    <subcellularLocation>
        <location evidence="1">Membrane</location>
        <topology evidence="1">Multi-pass membrane protein</topology>
    </subcellularLocation>
</comment>
<dbReference type="Proteomes" id="UP001159405">
    <property type="component" value="Unassembled WGS sequence"/>
</dbReference>
<evidence type="ECO:0000256" key="8">
    <source>
        <dbReference type="SAM" id="MobiDB-lite"/>
    </source>
</evidence>
<proteinExistence type="predicted"/>
<dbReference type="SUPFAM" id="SSF81324">
    <property type="entry name" value="Voltage-gated potassium channels"/>
    <property type="match status" value="1"/>
</dbReference>
<feature type="domain" description="Potassium channel" evidence="11">
    <location>
        <begin position="220"/>
        <end position="274"/>
    </location>
</feature>
<evidence type="ECO:0000256" key="9">
    <source>
        <dbReference type="SAM" id="Phobius"/>
    </source>
</evidence>
<dbReference type="InterPro" id="IPR013099">
    <property type="entry name" value="K_chnl_dom"/>
</dbReference>
<evidence type="ECO:0000256" key="6">
    <source>
        <dbReference type="ARBA" id="ARBA00023136"/>
    </source>
</evidence>
<feature type="transmembrane region" description="Helical" evidence="9">
    <location>
        <begin position="185"/>
        <end position="205"/>
    </location>
</feature>
<sequence>MHSIAVGLAICFLLGYELTAVISSKSYSSLHQSRLIRHARDIRNRTKSKEEPGSNEQKCNYTVALLDFPPYVMNKTKISERGFMYDRIVWFISTACFDTGPEEQLPCNLQATFVKNTDELVDLVKSNKVDFAFPIFSEAKEALDGIENVTIIRAFASQGCSLIVNTKQCEAESRTQLLTSITSQWPILACIILLSGISGVVIWLLEHRTNKTFSTAFTEGSPEGFWWAVVSLTTVGYGDKTPKTFPGRLFGVVWILVGAIMLSLFTALFTNAMQAALDGTKCQDIASNEVGVSIKETETQVVAKEFEANIVKFDNLEQMQRNLSSGDIGRVLVDRNTAFHFLDKSGLKRNRQIRLIRNIDYPMDYFLAFTKRDSSPLEIAGCGPTLKELTGDLVSVAKSTAQERLIPAQLQTASLSNEMEGLFSTGSQMTTFMLFCLLGIFGALVCLGILWEVYTRCNVMVTKRKGKHYFLLYGRNSPDKGNLINLHNKTMSMMQNFIEMEERLQNLTTELRKIKEEYASTITNQRHKRSDDHDNEDDNRPLFNFFKNGKSKNTETIL</sequence>
<evidence type="ECO:0000256" key="2">
    <source>
        <dbReference type="ARBA" id="ARBA00022448"/>
    </source>
</evidence>
<feature type="signal peptide" evidence="10">
    <location>
        <begin position="1"/>
        <end position="19"/>
    </location>
</feature>
<evidence type="ECO:0000256" key="1">
    <source>
        <dbReference type="ARBA" id="ARBA00004141"/>
    </source>
</evidence>